<dbReference type="PANTHER" id="PTHR48022:SF64">
    <property type="entry name" value="MAJOR FACILITATOR SUPERFAMILY (MFS) PROFILE DOMAIN-CONTAINING PROTEIN"/>
    <property type="match status" value="1"/>
</dbReference>
<evidence type="ECO:0000259" key="8">
    <source>
        <dbReference type="PROSITE" id="PS50850"/>
    </source>
</evidence>
<dbReference type="InterPro" id="IPR050360">
    <property type="entry name" value="MFS_Sugar_Transporters"/>
</dbReference>
<evidence type="ECO:0000256" key="5">
    <source>
        <dbReference type="ARBA" id="ARBA00022989"/>
    </source>
</evidence>
<proteinExistence type="inferred from homology"/>
<comment type="caution">
    <text evidence="9">The sequence shown here is derived from an EMBL/GenBank/DDBJ whole genome shotgun (WGS) entry which is preliminary data.</text>
</comment>
<evidence type="ECO:0000256" key="6">
    <source>
        <dbReference type="ARBA" id="ARBA00023136"/>
    </source>
</evidence>
<dbReference type="AlphaFoldDB" id="A0A1E3I7B7"/>
<dbReference type="GO" id="GO:0005351">
    <property type="term" value="F:carbohydrate:proton symporter activity"/>
    <property type="evidence" value="ECO:0007669"/>
    <property type="project" value="TreeGrafter"/>
</dbReference>
<dbReference type="InterPro" id="IPR036259">
    <property type="entry name" value="MFS_trans_sf"/>
</dbReference>
<dbReference type="FunFam" id="1.20.1250.20:FF:000134">
    <property type="entry name" value="MFS sugar transporter protein"/>
    <property type="match status" value="1"/>
</dbReference>
<dbReference type="GO" id="GO:0016020">
    <property type="term" value="C:membrane"/>
    <property type="evidence" value="ECO:0007669"/>
    <property type="project" value="UniProtKB-SubCell"/>
</dbReference>
<dbReference type="RefSeq" id="XP_018998058.1">
    <property type="nucleotide sequence ID" value="XM_019133353.1"/>
</dbReference>
<keyword evidence="10" id="KW-1185">Reference proteome</keyword>
<organism evidence="9 10">
    <name type="scientific">Cryptococcus amylolentus CBS 6039</name>
    <dbReference type="NCBI Taxonomy" id="1295533"/>
    <lineage>
        <taxon>Eukaryota</taxon>
        <taxon>Fungi</taxon>
        <taxon>Dikarya</taxon>
        <taxon>Basidiomycota</taxon>
        <taxon>Agaricomycotina</taxon>
        <taxon>Tremellomycetes</taxon>
        <taxon>Tremellales</taxon>
        <taxon>Cryptococcaceae</taxon>
        <taxon>Cryptococcus</taxon>
    </lineage>
</organism>
<dbReference type="InterPro" id="IPR020846">
    <property type="entry name" value="MFS_dom"/>
</dbReference>
<keyword evidence="5 7" id="KW-1133">Transmembrane helix</keyword>
<feature type="transmembrane region" description="Helical" evidence="7">
    <location>
        <begin position="321"/>
        <end position="344"/>
    </location>
</feature>
<feature type="transmembrane region" description="Helical" evidence="7">
    <location>
        <begin position="130"/>
        <end position="154"/>
    </location>
</feature>
<feature type="transmembrane region" description="Helical" evidence="7">
    <location>
        <begin position="73"/>
        <end position="94"/>
    </location>
</feature>
<feature type="transmembrane region" description="Helical" evidence="7">
    <location>
        <begin position="106"/>
        <end position="124"/>
    </location>
</feature>
<comment type="subcellular location">
    <subcellularLocation>
        <location evidence="1">Membrane</location>
        <topology evidence="1">Multi-pass membrane protein</topology>
    </subcellularLocation>
</comment>
<evidence type="ECO:0000256" key="2">
    <source>
        <dbReference type="ARBA" id="ARBA00010992"/>
    </source>
</evidence>
<comment type="similarity">
    <text evidence="2">Belongs to the major facilitator superfamily. Sugar transporter (TC 2.A.1.1) family.</text>
</comment>
<dbReference type="SUPFAM" id="SSF103473">
    <property type="entry name" value="MFS general substrate transporter"/>
    <property type="match status" value="1"/>
</dbReference>
<feature type="transmembrane region" description="Helical" evidence="7">
    <location>
        <begin position="200"/>
        <end position="219"/>
    </location>
</feature>
<keyword evidence="4 7" id="KW-0812">Transmembrane</keyword>
<evidence type="ECO:0000313" key="10">
    <source>
        <dbReference type="Proteomes" id="UP000094065"/>
    </source>
</evidence>
<evidence type="ECO:0000256" key="1">
    <source>
        <dbReference type="ARBA" id="ARBA00004141"/>
    </source>
</evidence>
<evidence type="ECO:0000313" key="9">
    <source>
        <dbReference type="EMBL" id="ODN84255.1"/>
    </source>
</evidence>
<dbReference type="Proteomes" id="UP000094065">
    <property type="component" value="Unassembled WGS sequence"/>
</dbReference>
<dbReference type="PANTHER" id="PTHR48022">
    <property type="entry name" value="PLASTIDIC GLUCOSE TRANSPORTER 4"/>
    <property type="match status" value="1"/>
</dbReference>
<dbReference type="EMBL" id="AWGJ01000001">
    <property type="protein sequence ID" value="ODN84255.1"/>
    <property type="molecule type" value="Genomic_DNA"/>
</dbReference>
<accession>A0A1E3I7B7</accession>
<feature type="domain" description="Major facilitator superfamily (MFS) profile" evidence="8">
    <location>
        <begin position="34"/>
        <end position="477"/>
    </location>
</feature>
<dbReference type="InterPro" id="IPR005828">
    <property type="entry name" value="MFS_sugar_transport-like"/>
</dbReference>
<protein>
    <recommendedName>
        <fullName evidence="8">Major facilitator superfamily (MFS) profile domain-containing protein</fullName>
    </recommendedName>
</protein>
<reference evidence="9 10" key="1">
    <citation type="submission" date="2016-06" db="EMBL/GenBank/DDBJ databases">
        <title>Evolution of pathogenesis and genome organization in the Tremellales.</title>
        <authorList>
            <person name="Cuomo C."/>
            <person name="Litvintseva A."/>
            <person name="Heitman J."/>
            <person name="Chen Y."/>
            <person name="Sun S."/>
            <person name="Springer D."/>
            <person name="Dromer F."/>
            <person name="Young S."/>
            <person name="Zeng Q."/>
            <person name="Chapman S."/>
            <person name="Gujja S."/>
            <person name="Saif S."/>
            <person name="Birren B."/>
        </authorList>
    </citation>
    <scope>NUCLEOTIDE SEQUENCE [LARGE SCALE GENOMIC DNA]</scope>
    <source>
        <strain evidence="9 10">CBS 6039</strain>
    </source>
</reference>
<evidence type="ECO:0000256" key="7">
    <source>
        <dbReference type="SAM" id="Phobius"/>
    </source>
</evidence>
<name>A0A1E3I7B7_9TREE</name>
<feature type="transmembrane region" description="Helical" evidence="7">
    <location>
        <begin position="287"/>
        <end position="309"/>
    </location>
</feature>
<evidence type="ECO:0000256" key="4">
    <source>
        <dbReference type="ARBA" id="ARBA00022692"/>
    </source>
</evidence>
<dbReference type="OrthoDB" id="6133115at2759"/>
<keyword evidence="3" id="KW-0813">Transport</keyword>
<feature type="transmembrane region" description="Helical" evidence="7">
    <location>
        <begin position="356"/>
        <end position="376"/>
    </location>
</feature>
<dbReference type="STRING" id="1295533.A0A1E3I7B7"/>
<dbReference type="PROSITE" id="PS50850">
    <property type="entry name" value="MFS"/>
    <property type="match status" value="1"/>
</dbReference>
<feature type="transmembrane region" description="Helical" evidence="7">
    <location>
        <begin position="452"/>
        <end position="473"/>
    </location>
</feature>
<evidence type="ECO:0000256" key="3">
    <source>
        <dbReference type="ARBA" id="ARBA00022448"/>
    </source>
</evidence>
<feature type="transmembrane region" description="Helical" evidence="7">
    <location>
        <begin position="175"/>
        <end position="194"/>
    </location>
</feature>
<dbReference type="Gene3D" id="1.20.1250.20">
    <property type="entry name" value="MFS general substrate transporter like domains"/>
    <property type="match status" value="1"/>
</dbReference>
<dbReference type="GeneID" id="30151553"/>
<sequence length="532" mass="58630">MTGGSSHVDWRSIPNAIDQTPWPKNRGLSKLFFFSSVLYMGQFLNGYDGTITGGLQALPDWNKDLGYPSAGRIGLLNAASYIVGVCMGPLNAWVVDKFGRKWPIRWYALAMIVGTVIGCVAGSQSGNTGYGLFVASRAIIGSGVPVFLMAAQIVNQEMAHPRFRPQMAAYWDCNWVLGSTVASFITFGTSYINSSWSWRIPYLIQLLPALYMLVAVQFMPETPRFLIANGKEEEAYRFFVDYHGNGDEEDELVKFEWREMKDTIEMEKGEKLGWTQLLKTRANVHRLGLVALITTMPQLNGSTMISYYYSIILTQCGITGAGQITGIGAGLNMYSFILQCLGVYSLRYFGRRSMVLSTWPLLILGMAAMAATSGVYQHSGQSDKGAGIANVVMVWLYSTPWNYVSPIFYSYPAEILNYEIRGKGMAVWNTVNQGWGAYGSYVNSIALDSIGYKYYCVYIPILALQWVLTYFFMVEVKGLTLEEIAIAFEGDSAAVARVDARLVDGVSGGIGEGDDDEKKLGLSGASVIAPVI</sequence>
<dbReference type="Pfam" id="PF00083">
    <property type="entry name" value="Sugar_tr"/>
    <property type="match status" value="1"/>
</dbReference>
<keyword evidence="6 7" id="KW-0472">Membrane</keyword>
<gene>
    <name evidence="9" type="ORF">L202_00244</name>
</gene>